<keyword evidence="1 3" id="KW-0732">Signal</keyword>
<evidence type="ECO:0000256" key="3">
    <source>
        <dbReference type="SAM" id="SignalP"/>
    </source>
</evidence>
<evidence type="ECO:0000256" key="1">
    <source>
        <dbReference type="ARBA" id="ARBA00022729"/>
    </source>
</evidence>
<dbReference type="EMBL" id="ATHI01000031">
    <property type="protein sequence ID" value="EPR30696.1"/>
    <property type="molecule type" value="Genomic_DNA"/>
</dbReference>
<comment type="caution">
    <text evidence="5">The sequence shown here is derived from an EMBL/GenBank/DDBJ whole genome shotgun (WGS) entry which is preliminary data.</text>
</comment>
<evidence type="ECO:0000313" key="6">
    <source>
        <dbReference type="Proteomes" id="UP000014975"/>
    </source>
</evidence>
<dbReference type="PANTHER" id="PTHR36504:SF1">
    <property type="entry name" value="LIPOPOLYSACCHARIDE EXPORT SYSTEM PROTEIN LPTA"/>
    <property type="match status" value="1"/>
</dbReference>
<dbReference type="OrthoDB" id="5453241at2"/>
<dbReference type="AlphaFoldDB" id="S7T287"/>
<dbReference type="GO" id="GO:0009279">
    <property type="term" value="C:cell outer membrane"/>
    <property type="evidence" value="ECO:0007669"/>
    <property type="project" value="TreeGrafter"/>
</dbReference>
<dbReference type="PATRIC" id="fig|1121439.3.peg.2804"/>
<feature type="region of interest" description="Disordered" evidence="2">
    <location>
        <begin position="180"/>
        <end position="205"/>
    </location>
</feature>
<dbReference type="eggNOG" id="COG1934">
    <property type="taxonomic scope" value="Bacteria"/>
</dbReference>
<dbReference type="GO" id="GO:0030288">
    <property type="term" value="C:outer membrane-bounded periplasmic space"/>
    <property type="evidence" value="ECO:0007669"/>
    <property type="project" value="TreeGrafter"/>
</dbReference>
<organism evidence="5 6">
    <name type="scientific">Alkalidesulfovibrio alkalitolerans DSM 16529</name>
    <dbReference type="NCBI Taxonomy" id="1121439"/>
    <lineage>
        <taxon>Bacteria</taxon>
        <taxon>Pseudomonadati</taxon>
        <taxon>Thermodesulfobacteriota</taxon>
        <taxon>Desulfovibrionia</taxon>
        <taxon>Desulfovibrionales</taxon>
        <taxon>Desulfovibrionaceae</taxon>
        <taxon>Alkalidesulfovibrio</taxon>
    </lineage>
</organism>
<dbReference type="GO" id="GO:0017089">
    <property type="term" value="F:glycolipid transfer activity"/>
    <property type="evidence" value="ECO:0007669"/>
    <property type="project" value="TreeGrafter"/>
</dbReference>
<feature type="domain" description="Organic solvent tolerance-like N-terminal" evidence="4">
    <location>
        <begin position="41"/>
        <end position="159"/>
    </location>
</feature>
<feature type="signal peptide" evidence="3">
    <location>
        <begin position="1"/>
        <end position="30"/>
    </location>
</feature>
<evidence type="ECO:0000313" key="5">
    <source>
        <dbReference type="EMBL" id="EPR30696.1"/>
    </source>
</evidence>
<dbReference type="Proteomes" id="UP000014975">
    <property type="component" value="Unassembled WGS sequence"/>
</dbReference>
<feature type="compositionally biased region" description="Polar residues" evidence="2">
    <location>
        <begin position="188"/>
        <end position="198"/>
    </location>
</feature>
<dbReference type="STRING" id="1121439.dsat_1418"/>
<accession>S7T287</accession>
<dbReference type="GO" id="GO:0015920">
    <property type="term" value="P:lipopolysaccharide transport"/>
    <property type="evidence" value="ECO:0007669"/>
    <property type="project" value="TreeGrafter"/>
</dbReference>
<feature type="chain" id="PRO_5004544422" evidence="3">
    <location>
        <begin position="31"/>
        <end position="205"/>
    </location>
</feature>
<proteinExistence type="predicted"/>
<dbReference type="RefSeq" id="WP_020888114.1">
    <property type="nucleotide sequence ID" value="NZ_ATHI01000031.1"/>
</dbReference>
<gene>
    <name evidence="5" type="ORF">dsat_1418</name>
</gene>
<dbReference type="InterPro" id="IPR005653">
    <property type="entry name" value="OstA-like_N"/>
</dbReference>
<evidence type="ECO:0000259" key="4">
    <source>
        <dbReference type="Pfam" id="PF03968"/>
    </source>
</evidence>
<dbReference type="PANTHER" id="PTHR36504">
    <property type="entry name" value="LIPOPOLYSACCHARIDE EXPORT SYSTEM PROTEIN LPTA"/>
    <property type="match status" value="1"/>
</dbReference>
<dbReference type="Pfam" id="PF03968">
    <property type="entry name" value="LptD_N"/>
    <property type="match status" value="1"/>
</dbReference>
<reference evidence="5 6" key="1">
    <citation type="journal article" date="2013" name="Genome Announc.">
        <title>Draft genome sequences for three mercury-methylating, sulfate-reducing bacteria.</title>
        <authorList>
            <person name="Brown S.D."/>
            <person name="Hurt R.A.Jr."/>
            <person name="Gilmour C.C."/>
            <person name="Elias D.A."/>
        </authorList>
    </citation>
    <scope>NUCLEOTIDE SEQUENCE [LARGE SCALE GENOMIC DNA]</scope>
    <source>
        <strain evidence="5 6">DSM 16529</strain>
    </source>
</reference>
<name>S7T287_9BACT</name>
<keyword evidence="6" id="KW-1185">Reference proteome</keyword>
<sequence length="205" mass="21908">MRNHIMDMLWMVMVALAVVFGAPLSASAQAAAASESVPTRITADKLTYSQERDTVIFEGQVHVVRGEMQIWSDKLTGYLTPKDGAKEGTGPSLAAEDAEIRTVVAVGNVRMLHQGREGFSGKATFVVADGVLTMEDNPVIVDGPNRVVGEVIRFYSKTNRSEVLGGKKRVEAVFFTTGDEFAPARPTPQGQNATSPSPGSAPKAD</sequence>
<evidence type="ECO:0000256" key="2">
    <source>
        <dbReference type="SAM" id="MobiDB-lite"/>
    </source>
</evidence>
<protein>
    <submittedName>
        <fullName evidence="5">OstA family protein</fullName>
    </submittedName>
</protein>
<dbReference type="Gene3D" id="2.60.450.10">
    <property type="entry name" value="Lipopolysaccharide (LPS) transport protein A like domain"/>
    <property type="match status" value="1"/>
</dbReference>
<dbReference type="InterPro" id="IPR052037">
    <property type="entry name" value="LPS_export_LptA"/>
</dbReference>